<organism evidence="1 2">
    <name type="scientific">Liparis tanakae</name>
    <name type="common">Tanaka's snailfish</name>
    <dbReference type="NCBI Taxonomy" id="230148"/>
    <lineage>
        <taxon>Eukaryota</taxon>
        <taxon>Metazoa</taxon>
        <taxon>Chordata</taxon>
        <taxon>Craniata</taxon>
        <taxon>Vertebrata</taxon>
        <taxon>Euteleostomi</taxon>
        <taxon>Actinopterygii</taxon>
        <taxon>Neopterygii</taxon>
        <taxon>Teleostei</taxon>
        <taxon>Neoteleostei</taxon>
        <taxon>Acanthomorphata</taxon>
        <taxon>Eupercaria</taxon>
        <taxon>Perciformes</taxon>
        <taxon>Cottioidei</taxon>
        <taxon>Cottales</taxon>
        <taxon>Liparidae</taxon>
        <taxon>Liparis</taxon>
    </lineage>
</organism>
<protein>
    <submittedName>
        <fullName evidence="1">Uncharacterized protein</fullName>
    </submittedName>
</protein>
<proteinExistence type="predicted"/>
<comment type="caution">
    <text evidence="1">The sequence shown here is derived from an EMBL/GenBank/DDBJ whole genome shotgun (WGS) entry which is preliminary data.</text>
</comment>
<sequence>MLCLMSPVLLERFAVSASSSHGDTAAGVRRYERSQGGKGFWDAVYLTVAILDIFATGEL</sequence>
<dbReference type="EMBL" id="SRLO01000320">
    <property type="protein sequence ID" value="TNN61194.1"/>
    <property type="molecule type" value="Genomic_DNA"/>
</dbReference>
<name>A0A4Z2H8K8_9TELE</name>
<dbReference type="AlphaFoldDB" id="A0A4Z2H8K8"/>
<keyword evidence="2" id="KW-1185">Reference proteome</keyword>
<reference evidence="1 2" key="1">
    <citation type="submission" date="2019-03" db="EMBL/GenBank/DDBJ databases">
        <title>First draft genome of Liparis tanakae, snailfish: a comprehensive survey of snailfish specific genes.</title>
        <authorList>
            <person name="Kim W."/>
            <person name="Song I."/>
            <person name="Jeong J.-H."/>
            <person name="Kim D."/>
            <person name="Kim S."/>
            <person name="Ryu S."/>
            <person name="Song J.Y."/>
            <person name="Lee S.K."/>
        </authorList>
    </citation>
    <scope>NUCLEOTIDE SEQUENCE [LARGE SCALE GENOMIC DNA]</scope>
    <source>
        <tissue evidence="1">Muscle</tissue>
    </source>
</reference>
<evidence type="ECO:0000313" key="2">
    <source>
        <dbReference type="Proteomes" id="UP000314294"/>
    </source>
</evidence>
<gene>
    <name evidence="1" type="ORF">EYF80_028579</name>
</gene>
<evidence type="ECO:0000313" key="1">
    <source>
        <dbReference type="EMBL" id="TNN61194.1"/>
    </source>
</evidence>
<dbReference type="Proteomes" id="UP000314294">
    <property type="component" value="Unassembled WGS sequence"/>
</dbReference>
<accession>A0A4Z2H8K8</accession>